<dbReference type="Gene3D" id="1.10.3230.30">
    <property type="entry name" value="Phage gp6-like head-tail connector protein"/>
    <property type="match status" value="1"/>
</dbReference>
<dbReference type="EMBL" id="CP112932">
    <property type="protein sequence ID" value="WPY00223.1"/>
    <property type="molecule type" value="Genomic_DNA"/>
</dbReference>
<dbReference type="Proteomes" id="UP001326613">
    <property type="component" value="Chromosome"/>
</dbReference>
<keyword evidence="2" id="KW-1185">Reference proteome</keyword>
<dbReference type="Pfam" id="PF05135">
    <property type="entry name" value="Phage_connect_1"/>
    <property type="match status" value="1"/>
</dbReference>
<accession>A0ABZ0URF1</accession>
<dbReference type="RefSeq" id="WP_323738313.1">
    <property type="nucleotide sequence ID" value="NZ_CP112932.1"/>
</dbReference>
<dbReference type="NCBIfam" id="TIGR01560">
    <property type="entry name" value="put_DNA_pack"/>
    <property type="match status" value="1"/>
</dbReference>
<dbReference type="NCBIfam" id="TIGR02215">
    <property type="entry name" value="phage_chp_gp8"/>
    <property type="match status" value="1"/>
</dbReference>
<gene>
    <name evidence="1" type="ORF">Trichorick_00095</name>
</gene>
<evidence type="ECO:0000313" key="1">
    <source>
        <dbReference type="EMBL" id="WPY00223.1"/>
    </source>
</evidence>
<name>A0ABZ0URF1_9RICK</name>
<proteinExistence type="predicted"/>
<dbReference type="InterPro" id="IPR021146">
    <property type="entry name" value="Phage_gp6-like_head-tail"/>
</dbReference>
<dbReference type="InterPro" id="IPR011738">
    <property type="entry name" value="Phage_CHP"/>
</dbReference>
<protein>
    <submittedName>
        <fullName evidence="1">Phage gp6-like head-tail connector protein</fullName>
    </submittedName>
</protein>
<sequence>MLIQNSFKIIELLPQELWQLSEVKNYLRISDDYDDNLITNLIDTAISSAENFIGLSLVNRRIEFRAKLQKQQQFVLKYQPIRTITEIFTEKDENKTVLNNEQYYFDTTHSSLHLLQPINTTTLVVHYISGFSSNNTPSTIKYGILLHVAEMYDREAALENSFSSAVRNLYLPYRQLKI</sequence>
<dbReference type="CDD" id="cd08054">
    <property type="entry name" value="gp6"/>
    <property type="match status" value="1"/>
</dbReference>
<reference evidence="1 2" key="1">
    <citation type="submission" date="2022-10" db="EMBL/GenBank/DDBJ databases">
        <title>Host association and intracellularity evolved multiple times independently in the Rickettsiales.</title>
        <authorList>
            <person name="Castelli M."/>
            <person name="Nardi T."/>
            <person name="Gammuto L."/>
            <person name="Bellinzona G."/>
            <person name="Sabaneyeva E."/>
            <person name="Potekhin A."/>
            <person name="Serra V."/>
            <person name="Petroni G."/>
            <person name="Sassera D."/>
        </authorList>
    </citation>
    <scope>NUCLEOTIDE SEQUENCE [LARGE SCALE GENOMIC DNA]</scope>
    <source>
        <strain evidence="1 2">Kr 154-4</strain>
    </source>
</reference>
<evidence type="ECO:0000313" key="2">
    <source>
        <dbReference type="Proteomes" id="UP001326613"/>
    </source>
</evidence>
<dbReference type="InterPro" id="IPR006450">
    <property type="entry name" value="Phage_HK97_gp6-like"/>
</dbReference>
<organism evidence="1 2">
    <name type="scientific">Candidatus Trichorickettsia mobilis</name>
    <dbReference type="NCBI Taxonomy" id="1346319"/>
    <lineage>
        <taxon>Bacteria</taxon>
        <taxon>Pseudomonadati</taxon>
        <taxon>Pseudomonadota</taxon>
        <taxon>Alphaproteobacteria</taxon>
        <taxon>Rickettsiales</taxon>
        <taxon>Rickettsiaceae</taxon>
        <taxon>Rickettsieae</taxon>
        <taxon>Candidatus Trichorickettsia</taxon>
    </lineage>
</organism>